<dbReference type="InterPro" id="IPR017517">
    <property type="entry name" value="Maleyloyr_isom"/>
</dbReference>
<protein>
    <recommendedName>
        <fullName evidence="5">Mycothiol-dependent maleylpyruvate isomerase metal-binding domain-containing protein</fullName>
    </recommendedName>
</protein>
<dbReference type="NCBIfam" id="TIGR03083">
    <property type="entry name" value="maleylpyruvate isomerase family mycothiol-dependent enzyme"/>
    <property type="match status" value="1"/>
</dbReference>
<sequence length="271" mass="29317">MDVSKGIMMSNHTMTTATADWLAAVDESSRRLRELVADMGDAGLGAPSYAQGWSIGQVLSHLGSAAEIGAGLLRRGVDGDVFLPTPRDTVPVWDRWNAMTPAEQHMRWIDADATHRDALRAAADLPIQVPYFAGLLSLRDYAGYRLSEQSVHGWDIAVAVNPAAAIASAEVSLLWQRLDLVVTRFRAPDVLARLAPRQVEVRTDSPDGVHCLTLGAELHLLPCEPAEPSATLRGSAEAILRLVYGRLRDSDGVTVEGSITLDDVRALFPGY</sequence>
<proteinExistence type="predicted"/>
<evidence type="ECO:0000313" key="3">
    <source>
        <dbReference type="EMBL" id="OJZ74664.1"/>
    </source>
</evidence>
<dbReference type="SUPFAM" id="SSF109854">
    <property type="entry name" value="DinB/YfiT-like putative metalloenzymes"/>
    <property type="match status" value="1"/>
</dbReference>
<dbReference type="Gene3D" id="1.20.120.450">
    <property type="entry name" value="dinb family like domain"/>
    <property type="match status" value="1"/>
</dbReference>
<dbReference type="InterPro" id="IPR010872">
    <property type="entry name" value="MDMPI_C-term_domain"/>
</dbReference>
<evidence type="ECO:0000259" key="1">
    <source>
        <dbReference type="Pfam" id="PF07398"/>
    </source>
</evidence>
<accession>A0A1Q4HY87</accession>
<evidence type="ECO:0008006" key="5">
    <source>
        <dbReference type="Google" id="ProtNLM"/>
    </source>
</evidence>
<dbReference type="Proteomes" id="UP000186438">
    <property type="component" value="Unassembled WGS sequence"/>
</dbReference>
<evidence type="ECO:0000313" key="4">
    <source>
        <dbReference type="Proteomes" id="UP000186438"/>
    </source>
</evidence>
<dbReference type="STRING" id="53378.BRW65_08130"/>
<dbReference type="EMBL" id="MPNT01000005">
    <property type="protein sequence ID" value="OJZ74664.1"/>
    <property type="molecule type" value="Genomic_DNA"/>
</dbReference>
<dbReference type="GO" id="GO:0046872">
    <property type="term" value="F:metal ion binding"/>
    <property type="evidence" value="ECO:0007669"/>
    <property type="project" value="InterPro"/>
</dbReference>
<evidence type="ECO:0000259" key="2">
    <source>
        <dbReference type="Pfam" id="PF11716"/>
    </source>
</evidence>
<gene>
    <name evidence="3" type="ORF">BRW65_08130</name>
</gene>
<dbReference type="Pfam" id="PF11716">
    <property type="entry name" value="MDMPI_N"/>
    <property type="match status" value="1"/>
</dbReference>
<feature type="domain" description="MDMPI C-terminal" evidence="1">
    <location>
        <begin position="189"/>
        <end position="257"/>
    </location>
</feature>
<dbReference type="Pfam" id="PF07398">
    <property type="entry name" value="MDMPI_C"/>
    <property type="match status" value="1"/>
</dbReference>
<keyword evidence="4" id="KW-1185">Reference proteome</keyword>
<reference evidence="3 4" key="1">
    <citation type="submission" date="2016-11" db="EMBL/GenBank/DDBJ databases">
        <title>Genome sequences of unsequenced Mycobacteria.</title>
        <authorList>
            <person name="Greninger A.L."/>
            <person name="Fang F."/>
            <person name="Jerome K.R."/>
        </authorList>
    </citation>
    <scope>NUCLEOTIDE SEQUENCE [LARGE SCALE GENOMIC DNA]</scope>
    <source>
        <strain evidence="3 4">M11</strain>
    </source>
</reference>
<feature type="domain" description="Mycothiol-dependent maleylpyruvate isomerase metal-binding" evidence="2">
    <location>
        <begin position="26"/>
        <end position="157"/>
    </location>
</feature>
<dbReference type="AlphaFoldDB" id="A0A1Q4HY87"/>
<comment type="caution">
    <text evidence="3">The sequence shown here is derived from an EMBL/GenBank/DDBJ whole genome shotgun (WGS) entry which is preliminary data.</text>
</comment>
<dbReference type="InterPro" id="IPR024344">
    <property type="entry name" value="MDMPI_metal-binding"/>
</dbReference>
<name>A0A1Q4HY87_9MYCO</name>
<dbReference type="InterPro" id="IPR034660">
    <property type="entry name" value="DinB/YfiT-like"/>
</dbReference>
<organism evidence="3 4">
    <name type="scientific">Mycobacterium paraffinicum</name>
    <dbReference type="NCBI Taxonomy" id="53378"/>
    <lineage>
        <taxon>Bacteria</taxon>
        <taxon>Bacillati</taxon>
        <taxon>Actinomycetota</taxon>
        <taxon>Actinomycetes</taxon>
        <taxon>Mycobacteriales</taxon>
        <taxon>Mycobacteriaceae</taxon>
        <taxon>Mycobacterium</taxon>
    </lineage>
</organism>